<accession>A0A0C3JUY3</accession>
<dbReference type="InParanoid" id="A0A0C3JUY3"/>
<keyword evidence="3" id="KW-1185">Reference proteome</keyword>
<reference evidence="2 3" key="1">
    <citation type="submission" date="2014-04" db="EMBL/GenBank/DDBJ databases">
        <authorList>
            <consortium name="DOE Joint Genome Institute"/>
            <person name="Kuo A."/>
            <person name="Kohler A."/>
            <person name="Costa M.D."/>
            <person name="Nagy L.G."/>
            <person name="Floudas D."/>
            <person name="Copeland A."/>
            <person name="Barry K.W."/>
            <person name="Cichocki N."/>
            <person name="Veneault-Fourrey C."/>
            <person name="LaButti K."/>
            <person name="Lindquist E.A."/>
            <person name="Lipzen A."/>
            <person name="Lundell T."/>
            <person name="Morin E."/>
            <person name="Murat C."/>
            <person name="Sun H."/>
            <person name="Tunlid A."/>
            <person name="Henrissat B."/>
            <person name="Grigoriev I.V."/>
            <person name="Hibbett D.S."/>
            <person name="Martin F."/>
            <person name="Nordberg H.P."/>
            <person name="Cantor M.N."/>
            <person name="Hua S.X."/>
        </authorList>
    </citation>
    <scope>NUCLEOTIDE SEQUENCE [LARGE SCALE GENOMIC DNA]</scope>
    <source>
        <strain evidence="2 3">Marx 270</strain>
    </source>
</reference>
<sequence length="410" mass="45315">MEPKVEITPALLNDKAFAFLERFAHDDVTDTSLLFNVEIELAVMGITFKLEEWIDLINIIILNLKGIGVITVRINAIKAAQELTQAKVVPVVPPLEDAAAWQLVLNWATDDGLSFANFLMEMEKFGDRYQFNEWKSTFDQVFEVSQEGTTVEVIRAAMAECGIVEPSCAGNAPPAQASSSHNVVLSPQAPSSQTRKSLHRSHCSLHPVKHPRMSKSASRYLDISAWEDEEDEEDEEEDELDNEANRCPRVTMIALSGCANLTQQFENLFHCYGGEGNAEGSRVKAHQQGSVCNVEDHMEAFDDEDAKGDKGKSKAQVPEIPSKDCDSNGADNEEVIIVSLDDIQVTAQPMLQFSKEKGWDISKGNLIQVIWGPAVDVEGVVRSIDLITATLTLESEDGPWHNIPINFCAK</sequence>
<feature type="region of interest" description="Disordered" evidence="1">
    <location>
        <begin position="303"/>
        <end position="328"/>
    </location>
</feature>
<feature type="compositionally biased region" description="Polar residues" evidence="1">
    <location>
        <begin position="176"/>
        <end position="195"/>
    </location>
</feature>
<gene>
    <name evidence="2" type="ORF">M404DRAFT_28807</name>
</gene>
<protein>
    <submittedName>
        <fullName evidence="2">Uncharacterized protein</fullName>
    </submittedName>
</protein>
<proteinExistence type="predicted"/>
<feature type="compositionally biased region" description="Basic residues" evidence="1">
    <location>
        <begin position="196"/>
        <end position="213"/>
    </location>
</feature>
<reference evidence="3" key="2">
    <citation type="submission" date="2015-01" db="EMBL/GenBank/DDBJ databases">
        <title>Evolutionary Origins and Diversification of the Mycorrhizal Mutualists.</title>
        <authorList>
            <consortium name="DOE Joint Genome Institute"/>
            <consortium name="Mycorrhizal Genomics Consortium"/>
            <person name="Kohler A."/>
            <person name="Kuo A."/>
            <person name="Nagy L.G."/>
            <person name="Floudas D."/>
            <person name="Copeland A."/>
            <person name="Barry K.W."/>
            <person name="Cichocki N."/>
            <person name="Veneault-Fourrey C."/>
            <person name="LaButti K."/>
            <person name="Lindquist E.A."/>
            <person name="Lipzen A."/>
            <person name="Lundell T."/>
            <person name="Morin E."/>
            <person name="Murat C."/>
            <person name="Riley R."/>
            <person name="Ohm R."/>
            <person name="Sun H."/>
            <person name="Tunlid A."/>
            <person name="Henrissat B."/>
            <person name="Grigoriev I.V."/>
            <person name="Hibbett D.S."/>
            <person name="Martin F."/>
        </authorList>
    </citation>
    <scope>NUCLEOTIDE SEQUENCE [LARGE SCALE GENOMIC DNA]</scope>
    <source>
        <strain evidence="3">Marx 270</strain>
    </source>
</reference>
<evidence type="ECO:0000256" key="1">
    <source>
        <dbReference type="SAM" id="MobiDB-lite"/>
    </source>
</evidence>
<dbReference type="AlphaFoldDB" id="A0A0C3JUY3"/>
<name>A0A0C3JUY3_PISTI</name>
<evidence type="ECO:0000313" key="3">
    <source>
        <dbReference type="Proteomes" id="UP000054217"/>
    </source>
</evidence>
<dbReference type="HOGENOM" id="CLU_017451_0_0_1"/>
<dbReference type="EMBL" id="KN831989">
    <property type="protein sequence ID" value="KIO01267.1"/>
    <property type="molecule type" value="Genomic_DNA"/>
</dbReference>
<dbReference type="OrthoDB" id="2658650at2759"/>
<evidence type="ECO:0000313" key="2">
    <source>
        <dbReference type="EMBL" id="KIO01267.1"/>
    </source>
</evidence>
<dbReference type="Proteomes" id="UP000054217">
    <property type="component" value="Unassembled WGS sequence"/>
</dbReference>
<organism evidence="2 3">
    <name type="scientific">Pisolithus tinctorius Marx 270</name>
    <dbReference type="NCBI Taxonomy" id="870435"/>
    <lineage>
        <taxon>Eukaryota</taxon>
        <taxon>Fungi</taxon>
        <taxon>Dikarya</taxon>
        <taxon>Basidiomycota</taxon>
        <taxon>Agaricomycotina</taxon>
        <taxon>Agaricomycetes</taxon>
        <taxon>Agaricomycetidae</taxon>
        <taxon>Boletales</taxon>
        <taxon>Sclerodermatineae</taxon>
        <taxon>Pisolithaceae</taxon>
        <taxon>Pisolithus</taxon>
    </lineage>
</organism>
<feature type="region of interest" description="Disordered" evidence="1">
    <location>
        <begin position="171"/>
        <end position="217"/>
    </location>
</feature>